<evidence type="ECO:0000256" key="1">
    <source>
        <dbReference type="SAM" id="Phobius"/>
    </source>
</evidence>
<sequence>MRPMWRRILMVALLAFWTGIEILGGNPYWALLAGGIGVYAIWVFFFAFDVPDAIGDDKDRKG</sequence>
<accession>A0A4R6ATV4</accession>
<evidence type="ECO:0008006" key="4">
    <source>
        <dbReference type="Google" id="ProtNLM"/>
    </source>
</evidence>
<keyword evidence="1" id="KW-0812">Transmembrane</keyword>
<keyword evidence="3" id="KW-1185">Reference proteome</keyword>
<dbReference type="Proteomes" id="UP000294562">
    <property type="component" value="Unassembled WGS sequence"/>
</dbReference>
<evidence type="ECO:0000313" key="3">
    <source>
        <dbReference type="Proteomes" id="UP000294562"/>
    </source>
</evidence>
<reference evidence="2 3" key="1">
    <citation type="submission" date="2019-03" db="EMBL/GenBank/DDBJ databases">
        <title>Rhodobacteraceae bacterium SM1902, a new member of the family Rhodobacteraceae isolated from Yantai.</title>
        <authorList>
            <person name="Sun Y."/>
        </authorList>
    </citation>
    <scope>NUCLEOTIDE SEQUENCE [LARGE SCALE GENOMIC DNA]</scope>
    <source>
        <strain evidence="2 3">SM1902</strain>
    </source>
</reference>
<feature type="transmembrane region" description="Helical" evidence="1">
    <location>
        <begin position="28"/>
        <end position="48"/>
    </location>
</feature>
<proteinExistence type="predicted"/>
<protein>
    <recommendedName>
        <fullName evidence="4">DUF3329 domain-containing protein</fullName>
    </recommendedName>
</protein>
<dbReference type="AlphaFoldDB" id="A0A4R6ATV4"/>
<dbReference type="OrthoDB" id="7362327at2"/>
<organism evidence="2 3">
    <name type="scientific">Meridianimarinicoccus aquatilis</name>
    <dbReference type="NCBI Taxonomy" id="2552766"/>
    <lineage>
        <taxon>Bacteria</taxon>
        <taxon>Pseudomonadati</taxon>
        <taxon>Pseudomonadota</taxon>
        <taxon>Alphaproteobacteria</taxon>
        <taxon>Rhodobacterales</taxon>
        <taxon>Paracoccaceae</taxon>
        <taxon>Meridianimarinicoccus</taxon>
    </lineage>
</organism>
<comment type="caution">
    <text evidence="2">The sequence shown here is derived from an EMBL/GenBank/DDBJ whole genome shotgun (WGS) entry which is preliminary data.</text>
</comment>
<evidence type="ECO:0000313" key="2">
    <source>
        <dbReference type="EMBL" id="TDL87082.1"/>
    </source>
</evidence>
<keyword evidence="1" id="KW-1133">Transmembrane helix</keyword>
<name>A0A4R6ATV4_9RHOB</name>
<gene>
    <name evidence="2" type="ORF">E2L05_11590</name>
</gene>
<keyword evidence="1" id="KW-0472">Membrane</keyword>
<dbReference type="EMBL" id="SMZO01000024">
    <property type="protein sequence ID" value="TDL87082.1"/>
    <property type="molecule type" value="Genomic_DNA"/>
</dbReference>